<accession>A0A5Q2RKF1</accession>
<dbReference type="AlphaFoldDB" id="A0A5Q2RKF1"/>
<dbReference type="RefSeq" id="WP_153760417.1">
    <property type="nucleotide sequence ID" value="NZ_CP045851.1"/>
</dbReference>
<name>A0A5Q2RKF1_9ACTN</name>
<evidence type="ECO:0000313" key="1">
    <source>
        <dbReference type="EMBL" id="QGG96313.1"/>
    </source>
</evidence>
<reference evidence="1 2" key="1">
    <citation type="submission" date="2019-11" db="EMBL/GenBank/DDBJ databases">
        <authorList>
            <person name="He Y."/>
        </authorList>
    </citation>
    <scope>NUCLEOTIDE SEQUENCE [LARGE SCALE GENOMIC DNA]</scope>
    <source>
        <strain evidence="1 2">SCSIO 58843</strain>
    </source>
</reference>
<sequence length="139" mass="14884">MVPLDGVVDLSWSERFGGGSTTYPIDSPGLAEAIGGAADEAIANARGGSPIAPPPGGVDNVRMQEARAYGLVLSGNPQGAIEVLHRVRRHRPTYPWEDELLERAGAVAALIETQRLHEVMQLLTGWRRENCASLGLQCE</sequence>
<gene>
    <name evidence="1" type="ORF">GH723_15075</name>
</gene>
<organism evidence="1 2">
    <name type="scientific">Actinomarinicola tropica</name>
    <dbReference type="NCBI Taxonomy" id="2789776"/>
    <lineage>
        <taxon>Bacteria</taxon>
        <taxon>Bacillati</taxon>
        <taxon>Actinomycetota</taxon>
        <taxon>Acidimicrobiia</taxon>
        <taxon>Acidimicrobiales</taxon>
        <taxon>Iamiaceae</taxon>
        <taxon>Actinomarinicola</taxon>
    </lineage>
</organism>
<dbReference type="Proteomes" id="UP000334019">
    <property type="component" value="Chromosome"/>
</dbReference>
<proteinExistence type="predicted"/>
<protein>
    <submittedName>
        <fullName evidence="1">Uncharacterized protein</fullName>
    </submittedName>
</protein>
<evidence type="ECO:0000313" key="2">
    <source>
        <dbReference type="Proteomes" id="UP000334019"/>
    </source>
</evidence>
<dbReference type="EMBL" id="CP045851">
    <property type="protein sequence ID" value="QGG96313.1"/>
    <property type="molecule type" value="Genomic_DNA"/>
</dbReference>
<dbReference type="KEGG" id="atq:GH723_15075"/>
<keyword evidence="2" id="KW-1185">Reference proteome</keyword>